<feature type="domain" description="Glycoside hydrolase family 5" evidence="6">
    <location>
        <begin position="86"/>
        <end position="213"/>
    </location>
</feature>
<evidence type="ECO:0000313" key="7">
    <source>
        <dbReference type="EMBL" id="PAV22707.1"/>
    </source>
</evidence>
<evidence type="ECO:0000256" key="2">
    <source>
        <dbReference type="ARBA" id="ARBA00022801"/>
    </source>
</evidence>
<dbReference type="Gene3D" id="3.20.20.80">
    <property type="entry name" value="Glycosidases"/>
    <property type="match status" value="1"/>
</dbReference>
<feature type="signal peptide" evidence="5">
    <location>
        <begin position="1"/>
        <end position="24"/>
    </location>
</feature>
<reference evidence="7 8" key="1">
    <citation type="journal article" date="2017" name="Mol. Ecol.">
        <title>Comparative and population genomic landscape of Phellinus noxius: A hypervariable fungus causing root rot in trees.</title>
        <authorList>
            <person name="Chung C.L."/>
            <person name="Lee T.J."/>
            <person name="Akiba M."/>
            <person name="Lee H.H."/>
            <person name="Kuo T.H."/>
            <person name="Liu D."/>
            <person name="Ke H.M."/>
            <person name="Yokoi T."/>
            <person name="Roa M.B."/>
            <person name="Lu M.J."/>
            <person name="Chang Y.Y."/>
            <person name="Ann P.J."/>
            <person name="Tsai J.N."/>
            <person name="Chen C.Y."/>
            <person name="Tzean S.S."/>
            <person name="Ota Y."/>
            <person name="Hattori T."/>
            <person name="Sahashi N."/>
            <person name="Liou R.F."/>
            <person name="Kikuchi T."/>
            <person name="Tsai I.J."/>
        </authorList>
    </citation>
    <scope>NUCLEOTIDE SEQUENCE [LARGE SCALE GENOMIC DNA]</scope>
    <source>
        <strain evidence="7 8">FFPRI411160</strain>
    </source>
</reference>
<name>A0A286USZ1_9AGAM</name>
<comment type="similarity">
    <text evidence="1 4">Belongs to the glycosyl hydrolase 5 (cellulase A) family.</text>
</comment>
<gene>
    <name evidence="7" type="ORF">PNOK_0266400</name>
</gene>
<dbReference type="SUPFAM" id="SSF51445">
    <property type="entry name" value="(Trans)glycosidases"/>
    <property type="match status" value="1"/>
</dbReference>
<dbReference type="AlphaFoldDB" id="A0A286USZ1"/>
<dbReference type="InterPro" id="IPR001547">
    <property type="entry name" value="Glyco_hydro_5"/>
</dbReference>
<feature type="chain" id="PRO_5013594968" evidence="5">
    <location>
        <begin position="25"/>
        <end position="424"/>
    </location>
</feature>
<evidence type="ECO:0000313" key="8">
    <source>
        <dbReference type="Proteomes" id="UP000217199"/>
    </source>
</evidence>
<dbReference type="GO" id="GO:0009251">
    <property type="term" value="P:glucan catabolic process"/>
    <property type="evidence" value="ECO:0007669"/>
    <property type="project" value="TreeGrafter"/>
</dbReference>
<organism evidence="7 8">
    <name type="scientific">Pyrrhoderma noxium</name>
    <dbReference type="NCBI Taxonomy" id="2282107"/>
    <lineage>
        <taxon>Eukaryota</taxon>
        <taxon>Fungi</taxon>
        <taxon>Dikarya</taxon>
        <taxon>Basidiomycota</taxon>
        <taxon>Agaricomycotina</taxon>
        <taxon>Agaricomycetes</taxon>
        <taxon>Hymenochaetales</taxon>
        <taxon>Hymenochaetaceae</taxon>
        <taxon>Pyrrhoderma</taxon>
    </lineage>
</organism>
<keyword evidence="3 4" id="KW-0326">Glycosidase</keyword>
<dbReference type="EMBL" id="NBII01000002">
    <property type="protein sequence ID" value="PAV22707.1"/>
    <property type="molecule type" value="Genomic_DNA"/>
</dbReference>
<dbReference type="STRING" id="2282107.A0A286USZ1"/>
<keyword evidence="5" id="KW-0732">Signal</keyword>
<dbReference type="FunCoup" id="A0A286USZ1">
    <property type="interactions" value="26"/>
</dbReference>
<dbReference type="InParanoid" id="A0A286USZ1"/>
<dbReference type="GO" id="GO:0009986">
    <property type="term" value="C:cell surface"/>
    <property type="evidence" value="ECO:0007669"/>
    <property type="project" value="TreeGrafter"/>
</dbReference>
<sequence length="424" mass="47527">MARFSQKSLLLSATALLGSLLCASKPFPRGGGYNYTEKLRGVNLGGWLILEPWITPKLFDATGNSAITDEWTFCALQDRATAESILNNHWSTFYGEDDFKAIAEAGLNHVRLPIGYWTFDVQEGEPYIQGQEIYINKTVAWARKYGLQVVIDLYGAPGSQNGFINSGHLLSFPEWQSNQTNIDRTLAITKTLAQRYANDSHVIIGPLNESPGYRGDDILNVAKQYYLDSYQELRFPFDDSRESDTPMLIFDGFRPASTWTGFLTPPTYKGVIMDTHEYQIFTYQLLSLSDDDHIALACNVSANITAYDLDTMVGEWAPARTDCARYLNGVGFGTAYDGTLNGSTRVGSCDGLSGSATTFSDDYRVFLRRFWEAQVISYESGIGWTQWLWKTEEGAGEEWSYSVGLEYGWIPQDPTDLIYPNICD</sequence>
<dbReference type="GO" id="GO:0005576">
    <property type="term" value="C:extracellular region"/>
    <property type="evidence" value="ECO:0007669"/>
    <property type="project" value="TreeGrafter"/>
</dbReference>
<dbReference type="PANTHER" id="PTHR31297:SF42">
    <property type="entry name" value="GLYCOSIDE HYDROLASE FAMILY 5 DOMAIN-CONTAINING PROTEIN"/>
    <property type="match status" value="1"/>
</dbReference>
<keyword evidence="2 4" id="KW-0378">Hydrolase</keyword>
<evidence type="ECO:0000256" key="1">
    <source>
        <dbReference type="ARBA" id="ARBA00005641"/>
    </source>
</evidence>
<dbReference type="InterPro" id="IPR017853">
    <property type="entry name" value="GH"/>
</dbReference>
<dbReference type="InterPro" id="IPR050386">
    <property type="entry name" value="Glycosyl_hydrolase_5"/>
</dbReference>
<keyword evidence="8" id="KW-1185">Reference proteome</keyword>
<evidence type="ECO:0000256" key="5">
    <source>
        <dbReference type="SAM" id="SignalP"/>
    </source>
</evidence>
<proteinExistence type="inferred from homology"/>
<protein>
    <submittedName>
        <fullName evidence="7">Glycoside hydrolase family 5</fullName>
    </submittedName>
</protein>
<evidence type="ECO:0000259" key="6">
    <source>
        <dbReference type="Pfam" id="PF00150"/>
    </source>
</evidence>
<dbReference type="OrthoDB" id="62120at2759"/>
<dbReference type="PANTHER" id="PTHR31297">
    <property type="entry name" value="GLUCAN ENDO-1,6-BETA-GLUCOSIDASE B"/>
    <property type="match status" value="1"/>
</dbReference>
<evidence type="ECO:0000256" key="3">
    <source>
        <dbReference type="ARBA" id="ARBA00023295"/>
    </source>
</evidence>
<comment type="caution">
    <text evidence="7">The sequence shown here is derived from an EMBL/GenBank/DDBJ whole genome shotgun (WGS) entry which is preliminary data.</text>
</comment>
<evidence type="ECO:0000256" key="4">
    <source>
        <dbReference type="RuleBase" id="RU361153"/>
    </source>
</evidence>
<dbReference type="Pfam" id="PF00150">
    <property type="entry name" value="Cellulase"/>
    <property type="match status" value="1"/>
</dbReference>
<dbReference type="Proteomes" id="UP000217199">
    <property type="component" value="Unassembled WGS sequence"/>
</dbReference>
<accession>A0A286USZ1</accession>
<dbReference type="GO" id="GO:0008422">
    <property type="term" value="F:beta-glucosidase activity"/>
    <property type="evidence" value="ECO:0007669"/>
    <property type="project" value="TreeGrafter"/>
</dbReference>